<dbReference type="PROSITE" id="PS50994">
    <property type="entry name" value="INTEGRASE"/>
    <property type="match status" value="1"/>
</dbReference>
<dbReference type="InterPro" id="IPR012337">
    <property type="entry name" value="RNaseH-like_sf"/>
</dbReference>
<reference evidence="2" key="1">
    <citation type="submission" date="2020-06" db="EMBL/GenBank/DDBJ databases">
        <authorList>
            <person name="Li T."/>
            <person name="Hu X."/>
            <person name="Zhang T."/>
            <person name="Song X."/>
            <person name="Zhang H."/>
            <person name="Dai N."/>
            <person name="Sheng W."/>
            <person name="Hou X."/>
            <person name="Wei L."/>
        </authorList>
    </citation>
    <scope>NUCLEOTIDE SEQUENCE</scope>
    <source>
        <strain evidence="2">G02</strain>
        <tissue evidence="2">Leaf</tissue>
    </source>
</reference>
<dbReference type="PANTHER" id="PTHR48475:SF2">
    <property type="entry name" value="RIBONUCLEASE H"/>
    <property type="match status" value="1"/>
</dbReference>
<evidence type="ECO:0000313" key="2">
    <source>
        <dbReference type="EMBL" id="KAL0385934.1"/>
    </source>
</evidence>
<proteinExistence type="predicted"/>
<feature type="domain" description="Integrase catalytic" evidence="1">
    <location>
        <begin position="79"/>
        <end position="238"/>
    </location>
</feature>
<protein>
    <recommendedName>
        <fullName evidence="1">Integrase catalytic domain-containing protein</fullName>
    </recommendedName>
</protein>
<accession>A0AAW2S0J1</accession>
<dbReference type="InterPro" id="IPR001584">
    <property type="entry name" value="Integrase_cat-core"/>
</dbReference>
<gene>
    <name evidence="2" type="ORF">Sradi_2987700</name>
</gene>
<dbReference type="SUPFAM" id="SSF53098">
    <property type="entry name" value="Ribonuclease H-like"/>
    <property type="match status" value="1"/>
</dbReference>
<organism evidence="2">
    <name type="scientific">Sesamum radiatum</name>
    <name type="common">Black benniseed</name>
    <dbReference type="NCBI Taxonomy" id="300843"/>
    <lineage>
        <taxon>Eukaryota</taxon>
        <taxon>Viridiplantae</taxon>
        <taxon>Streptophyta</taxon>
        <taxon>Embryophyta</taxon>
        <taxon>Tracheophyta</taxon>
        <taxon>Spermatophyta</taxon>
        <taxon>Magnoliopsida</taxon>
        <taxon>eudicotyledons</taxon>
        <taxon>Gunneridae</taxon>
        <taxon>Pentapetalae</taxon>
        <taxon>asterids</taxon>
        <taxon>lamiids</taxon>
        <taxon>Lamiales</taxon>
        <taxon>Pedaliaceae</taxon>
        <taxon>Sesamum</taxon>
    </lineage>
</organism>
<comment type="caution">
    <text evidence="2">The sequence shown here is derived from an EMBL/GenBank/DDBJ whole genome shotgun (WGS) entry which is preliminary data.</text>
</comment>
<dbReference type="GO" id="GO:0003676">
    <property type="term" value="F:nucleic acid binding"/>
    <property type="evidence" value="ECO:0007669"/>
    <property type="project" value="InterPro"/>
</dbReference>
<dbReference type="PANTHER" id="PTHR48475">
    <property type="entry name" value="RIBONUCLEASE H"/>
    <property type="match status" value="1"/>
</dbReference>
<dbReference type="AlphaFoldDB" id="A0AAW2S0J1"/>
<reference evidence="2" key="2">
    <citation type="journal article" date="2024" name="Plant">
        <title>Genomic evolution and insights into agronomic trait innovations of Sesamum species.</title>
        <authorList>
            <person name="Miao H."/>
            <person name="Wang L."/>
            <person name="Qu L."/>
            <person name="Liu H."/>
            <person name="Sun Y."/>
            <person name="Le M."/>
            <person name="Wang Q."/>
            <person name="Wei S."/>
            <person name="Zheng Y."/>
            <person name="Lin W."/>
            <person name="Duan Y."/>
            <person name="Cao H."/>
            <person name="Xiong S."/>
            <person name="Wang X."/>
            <person name="Wei L."/>
            <person name="Li C."/>
            <person name="Ma Q."/>
            <person name="Ju M."/>
            <person name="Zhao R."/>
            <person name="Li G."/>
            <person name="Mu C."/>
            <person name="Tian Q."/>
            <person name="Mei H."/>
            <person name="Zhang T."/>
            <person name="Gao T."/>
            <person name="Zhang H."/>
        </authorList>
    </citation>
    <scope>NUCLEOTIDE SEQUENCE</scope>
    <source>
        <strain evidence="2">G02</strain>
    </source>
</reference>
<sequence>MVKEHPSIEEQVEVQTVQEDESWRTELIRGEIACSKGNKTRVLLADLGEGRNRICKEVWELPKVRSSSTRTGHTDGACSNCVPVDQWGIDIVGPFPLAIAQKKFMIVAVEYFTKWVEAEAMAKISEKEVINFIWKNIICRFGIPRVLVFDNGTQFQGKAITAWCKELKIQQNFTAVGNPQANGQAEVTNRTILQHLKTRLDGAKKSWVEELTGVLWAYRTTPRSSTGETPFCLVYGTEAIIPAEIGEKTQRIAQYEEANNHGERAFDLTVIEEKRDAAYARILHHKGLMMRGYNRKVKPRHFQVGDLVLEKVEVSRHVGKLDPGWEGPFKVV</sequence>
<dbReference type="Pfam" id="PF00665">
    <property type="entry name" value="rve"/>
    <property type="match status" value="1"/>
</dbReference>
<dbReference type="InterPro" id="IPR036397">
    <property type="entry name" value="RNaseH_sf"/>
</dbReference>
<dbReference type="Gene3D" id="3.30.420.10">
    <property type="entry name" value="Ribonuclease H-like superfamily/Ribonuclease H"/>
    <property type="match status" value="1"/>
</dbReference>
<name>A0AAW2S0J1_SESRA</name>
<dbReference type="EMBL" id="JACGWJ010000012">
    <property type="protein sequence ID" value="KAL0385934.1"/>
    <property type="molecule type" value="Genomic_DNA"/>
</dbReference>
<evidence type="ECO:0000259" key="1">
    <source>
        <dbReference type="PROSITE" id="PS50994"/>
    </source>
</evidence>
<dbReference type="GO" id="GO:0015074">
    <property type="term" value="P:DNA integration"/>
    <property type="evidence" value="ECO:0007669"/>
    <property type="project" value="InterPro"/>
</dbReference>